<dbReference type="InterPro" id="IPR036412">
    <property type="entry name" value="HAD-like_sf"/>
</dbReference>
<dbReference type="GO" id="GO:0008967">
    <property type="term" value="F:phosphoglycolate phosphatase activity"/>
    <property type="evidence" value="ECO:0007669"/>
    <property type="project" value="UniProtKB-EC"/>
</dbReference>
<gene>
    <name evidence="5" type="ORF">MR241_02655</name>
</gene>
<keyword evidence="5" id="KW-0378">Hydrolase</keyword>
<comment type="catalytic activity">
    <reaction evidence="1">
        <text>2-phosphoglycolate + H2O = glycolate + phosphate</text>
        <dbReference type="Rhea" id="RHEA:14369"/>
        <dbReference type="ChEBI" id="CHEBI:15377"/>
        <dbReference type="ChEBI" id="CHEBI:29805"/>
        <dbReference type="ChEBI" id="CHEBI:43474"/>
        <dbReference type="ChEBI" id="CHEBI:58033"/>
        <dbReference type="EC" id="3.1.3.18"/>
    </reaction>
</comment>
<dbReference type="GO" id="GO:0006281">
    <property type="term" value="P:DNA repair"/>
    <property type="evidence" value="ECO:0007669"/>
    <property type="project" value="TreeGrafter"/>
</dbReference>
<dbReference type="PANTHER" id="PTHR43434:SF1">
    <property type="entry name" value="PHOSPHOGLYCOLATE PHOSPHATASE"/>
    <property type="match status" value="1"/>
</dbReference>
<evidence type="ECO:0000256" key="3">
    <source>
        <dbReference type="ARBA" id="ARBA00006171"/>
    </source>
</evidence>
<dbReference type="SUPFAM" id="SSF56784">
    <property type="entry name" value="HAD-like"/>
    <property type="match status" value="1"/>
</dbReference>
<dbReference type="Proteomes" id="UP001139365">
    <property type="component" value="Unassembled WGS sequence"/>
</dbReference>
<evidence type="ECO:0000313" key="5">
    <source>
        <dbReference type="EMBL" id="MCI5755179.1"/>
    </source>
</evidence>
<dbReference type="SFLD" id="SFLDG01129">
    <property type="entry name" value="C1.5:_HAD__Beta-PGM__Phosphata"/>
    <property type="match status" value="1"/>
</dbReference>
<dbReference type="AlphaFoldDB" id="A0AAE3FGQ3"/>
<proteinExistence type="inferred from homology"/>
<dbReference type="InterPro" id="IPR041492">
    <property type="entry name" value="HAD_2"/>
</dbReference>
<dbReference type="Pfam" id="PF13419">
    <property type="entry name" value="HAD_2"/>
    <property type="match status" value="1"/>
</dbReference>
<name>A0AAE3FGQ3_9BACT</name>
<protein>
    <recommendedName>
        <fullName evidence="4">phosphoglycolate phosphatase</fullName>
        <ecNumber evidence="4">3.1.3.18</ecNumber>
    </recommendedName>
</protein>
<dbReference type="EC" id="3.1.3.18" evidence="4"/>
<dbReference type="CDD" id="cd07505">
    <property type="entry name" value="HAD_BPGM-like"/>
    <property type="match status" value="1"/>
</dbReference>
<evidence type="ECO:0000256" key="2">
    <source>
        <dbReference type="ARBA" id="ARBA00004818"/>
    </source>
</evidence>
<accession>A0AAE3FGQ3</accession>
<comment type="similarity">
    <text evidence="3">Belongs to the HAD-like hydrolase superfamily. CbbY/CbbZ/Gph/YieH family.</text>
</comment>
<dbReference type="Gene3D" id="3.40.50.1000">
    <property type="entry name" value="HAD superfamily/HAD-like"/>
    <property type="match status" value="1"/>
</dbReference>
<comment type="caution">
    <text evidence="5">The sequence shown here is derived from an EMBL/GenBank/DDBJ whole genome shotgun (WGS) entry which is preliminary data.</text>
</comment>
<dbReference type="InterPro" id="IPR023214">
    <property type="entry name" value="HAD_sf"/>
</dbReference>
<dbReference type="SFLD" id="SFLDS00003">
    <property type="entry name" value="Haloacid_Dehalogenase"/>
    <property type="match status" value="1"/>
</dbReference>
<dbReference type="InterPro" id="IPR023198">
    <property type="entry name" value="PGP-like_dom2"/>
</dbReference>
<evidence type="ECO:0000256" key="4">
    <source>
        <dbReference type="ARBA" id="ARBA00013078"/>
    </source>
</evidence>
<dbReference type="EMBL" id="JALEMU010000045">
    <property type="protein sequence ID" value="MCI5755179.1"/>
    <property type="molecule type" value="Genomic_DNA"/>
</dbReference>
<comment type="pathway">
    <text evidence="2">Organic acid metabolism; glycolate biosynthesis; glycolate from 2-phosphoglycolate: step 1/1.</text>
</comment>
<dbReference type="PANTHER" id="PTHR43434">
    <property type="entry name" value="PHOSPHOGLYCOLATE PHOSPHATASE"/>
    <property type="match status" value="1"/>
</dbReference>
<dbReference type="InterPro" id="IPR050155">
    <property type="entry name" value="HAD-like_hydrolase_sf"/>
</dbReference>
<evidence type="ECO:0000256" key="1">
    <source>
        <dbReference type="ARBA" id="ARBA00000830"/>
    </source>
</evidence>
<organism evidence="5 6">
    <name type="scientific">Candidatus Colimorpha enterica</name>
    <dbReference type="NCBI Taxonomy" id="3083063"/>
    <lineage>
        <taxon>Bacteria</taxon>
        <taxon>Pseudomonadati</taxon>
        <taxon>Bacteroidota</taxon>
        <taxon>Bacteroidia</taxon>
        <taxon>Bacteroidales</taxon>
        <taxon>Candidatus Colimorpha</taxon>
    </lineage>
</organism>
<dbReference type="Gene3D" id="1.10.150.240">
    <property type="entry name" value="Putative phosphatase, domain 2"/>
    <property type="match status" value="1"/>
</dbReference>
<sequence>MIKGAIFDVDGTLVDSMDMWNNCGVNYLKSRGITPEPGLSEKLATFPINVTGEYLREHYHIDRSAAEITKDLNDIALDFYMNRAERKPYVTELLDALSEAGVLMITATASDSGVVRRLLRRLGLEKYFSGIYSCEELGWDKMHPECYLKCLTILDTEKETTWVFEDMLHAAHSAHLAGLRVGGMYDRPSAANEEIMRSFCDRYLKTEEDFRRFIEEEISD</sequence>
<reference evidence="5 6" key="1">
    <citation type="submission" date="2022-03" db="EMBL/GenBank/DDBJ databases">
        <title>Metagenome-assembled genomes from swine fecal metagenomes.</title>
        <authorList>
            <person name="Holman D.B."/>
            <person name="Kommadath A."/>
        </authorList>
    </citation>
    <scope>NUCLEOTIDE SEQUENCE [LARGE SCALE GENOMIC DNA]</scope>
    <source>
        <strain evidence="5">SUG147</strain>
    </source>
</reference>
<evidence type="ECO:0000313" key="6">
    <source>
        <dbReference type="Proteomes" id="UP001139365"/>
    </source>
</evidence>